<dbReference type="InterPro" id="IPR008979">
    <property type="entry name" value="Galactose-bd-like_sf"/>
</dbReference>
<feature type="domain" description="Bacterial alpha-L-rhamnosidase N-terminal" evidence="1">
    <location>
        <begin position="57"/>
        <end position="193"/>
    </location>
</feature>
<dbReference type="RefSeq" id="WP_254295521.1">
    <property type="nucleotide sequence ID" value="NZ_JAMLDX010000016.1"/>
</dbReference>
<dbReference type="InterPro" id="IPR008928">
    <property type="entry name" value="6-hairpin_glycosidase_sf"/>
</dbReference>
<dbReference type="Proteomes" id="UP001139451">
    <property type="component" value="Unassembled WGS sequence"/>
</dbReference>
<dbReference type="GO" id="GO:0005975">
    <property type="term" value="P:carbohydrate metabolic process"/>
    <property type="evidence" value="ECO:0007669"/>
    <property type="project" value="InterPro"/>
</dbReference>
<dbReference type="Gene3D" id="1.50.10.10">
    <property type="match status" value="1"/>
</dbReference>
<evidence type="ECO:0000313" key="3">
    <source>
        <dbReference type="EMBL" id="MCP3732251.1"/>
    </source>
</evidence>
<reference evidence="3" key="1">
    <citation type="submission" date="2022-05" db="EMBL/GenBank/DDBJ databases">
        <title>Sphingomonas sp. strain MG17 Genome sequencing and assembly.</title>
        <authorList>
            <person name="Kim I."/>
        </authorList>
    </citation>
    <scope>NUCLEOTIDE SEQUENCE</scope>
    <source>
        <strain evidence="3">MG17</strain>
    </source>
</reference>
<dbReference type="EMBL" id="JAMLDX010000016">
    <property type="protein sequence ID" value="MCP3732251.1"/>
    <property type="molecule type" value="Genomic_DNA"/>
</dbReference>
<dbReference type="Pfam" id="PF17389">
    <property type="entry name" value="Bac_rhamnosid6H"/>
    <property type="match status" value="1"/>
</dbReference>
<dbReference type="Gene3D" id="2.60.120.260">
    <property type="entry name" value="Galactose-binding domain-like"/>
    <property type="match status" value="2"/>
</dbReference>
<dbReference type="InterPro" id="IPR013737">
    <property type="entry name" value="Bac_rhamnosid_N"/>
</dbReference>
<evidence type="ECO:0000259" key="2">
    <source>
        <dbReference type="Pfam" id="PF17389"/>
    </source>
</evidence>
<sequence>MKLFAPPFIWTPRQPIAANWIVALRDLPHRDDGRNRWFLFRYEFDLDELPRSAPTDVTVDGRYILYVNGAETGRGPVRCSPLAQRYDTHELTPHLRLGRNVVAVLIHTYGVDTAFHEEVRGLWRPVFGDGGLWMRGPLVDTRADWKCIQSDAWVQDVPQANHSLGFIEAFDARRLPEGWAETGFDDAEWDMARPLLTGGGGPESIYQGTIVRPFPILVPRGIPALCERPVRARALRWVAGQEAQPDLPIHTRLYDEPLVPAGPDVAKDVETLLEGGEGVAVIRTKPGIDTAFTLDFGRILSGYPAFTIEASGGEMIEIACSERLPGEWFGEVQQDARIERRPFIGTDAHLCRYIARAGLQSFQRFEWCAIRYMHVVVRDAVDEVTLRWLGAVETHYPVEEQGRFSCSDPLLTQLWAAGAYTLKQCMHDAWEDCPSREQRQWLGDATVENLAGWAAFGASAAALNSKYLIQAAESQRADGLTQMFAPGDHGHDARTIPDWTLQWVLCAADHWELTADLDTIETIWPAIEKALDWFDRVAGPYGLIVDMPYWHFMDWAGLGRDHQALALNAQYAGACSAAAGLAEALENHRAARRYRERATAICARLDTEHWDAARGTWVDMVDPATGDRLPRISQHGVAALALWGNADASRLATAFDWITDPGRVTQTPAPPVVPMGTPLDEAEGAVMANTFYSHFVSAALARHGRGATALANIRKRFGPIIEAGSTTLWEATTPWASLCHGFSASPTWFLSRYVLGVSPATPGFGRIAFAPDLFDLDNAEGVVPTGADQVTVSLTRVADGFRAEISGRIDDIDVAAAPGWSVHDQDRHDGRLAIRYTRCEADGRP</sequence>
<accession>A0A9X2KN78</accession>
<keyword evidence="4" id="KW-1185">Reference proteome</keyword>
<dbReference type="InterPro" id="IPR035396">
    <property type="entry name" value="Bac_rhamnosid6H"/>
</dbReference>
<organism evidence="3 4">
    <name type="scientific">Sphingomonas tagetis</name>
    <dbReference type="NCBI Taxonomy" id="2949092"/>
    <lineage>
        <taxon>Bacteria</taxon>
        <taxon>Pseudomonadati</taxon>
        <taxon>Pseudomonadota</taxon>
        <taxon>Alphaproteobacteria</taxon>
        <taxon>Sphingomonadales</taxon>
        <taxon>Sphingomonadaceae</taxon>
        <taxon>Sphingomonas</taxon>
    </lineage>
</organism>
<dbReference type="SUPFAM" id="SSF48208">
    <property type="entry name" value="Six-hairpin glycosidases"/>
    <property type="match status" value="1"/>
</dbReference>
<dbReference type="Pfam" id="PF08531">
    <property type="entry name" value="Bac_rhamnosid_N"/>
    <property type="match status" value="1"/>
</dbReference>
<dbReference type="PANTHER" id="PTHR34987:SF4">
    <property type="entry name" value="ALPHA-L-RHAMNOSIDASE C-TERMINAL DOMAIN-CONTAINING PROTEIN"/>
    <property type="match status" value="1"/>
</dbReference>
<comment type="caution">
    <text evidence="3">The sequence shown here is derived from an EMBL/GenBank/DDBJ whole genome shotgun (WGS) entry which is preliminary data.</text>
</comment>
<dbReference type="PANTHER" id="PTHR34987">
    <property type="entry name" value="C, PUTATIVE (AFU_ORTHOLOGUE AFUA_3G02880)-RELATED"/>
    <property type="match status" value="1"/>
</dbReference>
<dbReference type="InterPro" id="IPR012341">
    <property type="entry name" value="6hp_glycosidase-like_sf"/>
</dbReference>
<protein>
    <recommendedName>
        <fullName evidence="5">Alpha-L-rhamnosidase</fullName>
    </recommendedName>
</protein>
<evidence type="ECO:0008006" key="5">
    <source>
        <dbReference type="Google" id="ProtNLM"/>
    </source>
</evidence>
<dbReference type="AlphaFoldDB" id="A0A9X2KN78"/>
<evidence type="ECO:0000259" key="1">
    <source>
        <dbReference type="Pfam" id="PF08531"/>
    </source>
</evidence>
<evidence type="ECO:0000313" key="4">
    <source>
        <dbReference type="Proteomes" id="UP001139451"/>
    </source>
</evidence>
<dbReference type="Gene3D" id="2.60.420.10">
    <property type="entry name" value="Maltose phosphorylase, domain 3"/>
    <property type="match status" value="1"/>
</dbReference>
<feature type="domain" description="Alpha-L-rhamnosidase six-hairpin glycosidase" evidence="2">
    <location>
        <begin position="400"/>
        <end position="754"/>
    </location>
</feature>
<proteinExistence type="predicted"/>
<dbReference type="SUPFAM" id="SSF49785">
    <property type="entry name" value="Galactose-binding domain-like"/>
    <property type="match status" value="1"/>
</dbReference>
<name>A0A9X2KN78_9SPHN</name>
<gene>
    <name evidence="3" type="ORF">M9978_17665</name>
</gene>